<dbReference type="Proteomes" id="UP000016936">
    <property type="component" value="Unassembled WGS sequence"/>
</dbReference>
<organism evidence="2 3">
    <name type="scientific">Cochliobolus heterostrophus (strain C5 / ATCC 48332 / race O)</name>
    <name type="common">Southern corn leaf blight fungus</name>
    <name type="synonym">Bipolaris maydis</name>
    <dbReference type="NCBI Taxonomy" id="701091"/>
    <lineage>
        <taxon>Eukaryota</taxon>
        <taxon>Fungi</taxon>
        <taxon>Dikarya</taxon>
        <taxon>Ascomycota</taxon>
        <taxon>Pezizomycotina</taxon>
        <taxon>Dothideomycetes</taxon>
        <taxon>Pleosporomycetidae</taxon>
        <taxon>Pleosporales</taxon>
        <taxon>Pleosporineae</taxon>
        <taxon>Pleosporaceae</taxon>
        <taxon>Bipolaris</taxon>
    </lineage>
</organism>
<gene>
    <name evidence="2" type="ORF">COCHEDRAFT_1211185</name>
</gene>
<evidence type="ECO:0000256" key="1">
    <source>
        <dbReference type="SAM" id="MobiDB-lite"/>
    </source>
</evidence>
<proteinExistence type="predicted"/>
<accession>M2TCF4</accession>
<reference evidence="2 3" key="1">
    <citation type="journal article" date="2012" name="PLoS Pathog.">
        <title>Diverse lifestyles and strategies of plant pathogenesis encoded in the genomes of eighteen Dothideomycetes fungi.</title>
        <authorList>
            <person name="Ohm R.A."/>
            <person name="Feau N."/>
            <person name="Henrissat B."/>
            <person name="Schoch C.L."/>
            <person name="Horwitz B.A."/>
            <person name="Barry K.W."/>
            <person name="Condon B.J."/>
            <person name="Copeland A.C."/>
            <person name="Dhillon B."/>
            <person name="Glaser F."/>
            <person name="Hesse C.N."/>
            <person name="Kosti I."/>
            <person name="LaButti K."/>
            <person name="Lindquist E.A."/>
            <person name="Lucas S."/>
            <person name="Salamov A.A."/>
            <person name="Bradshaw R.E."/>
            <person name="Ciuffetti L."/>
            <person name="Hamelin R.C."/>
            <person name="Kema G.H.J."/>
            <person name="Lawrence C."/>
            <person name="Scott J.A."/>
            <person name="Spatafora J.W."/>
            <person name="Turgeon B.G."/>
            <person name="de Wit P.J.G.M."/>
            <person name="Zhong S."/>
            <person name="Goodwin S.B."/>
            <person name="Grigoriev I.V."/>
        </authorList>
    </citation>
    <scope>NUCLEOTIDE SEQUENCE [LARGE SCALE GENOMIC DNA]</scope>
    <source>
        <strain evidence="3">C5 / ATCC 48332 / race O</strain>
    </source>
</reference>
<dbReference type="AlphaFoldDB" id="M2TCF4"/>
<sequence length="77" mass="8377">MSSTPTTASPRRRRRGQSTVCTSTNADVHDGMLEEKAVGVVRGSQVPDDWKAEWYMSRSTRHDSRQTAAAALNQAGG</sequence>
<protein>
    <submittedName>
        <fullName evidence="2">Uncharacterized protein</fullName>
    </submittedName>
</protein>
<keyword evidence="3" id="KW-1185">Reference proteome</keyword>
<evidence type="ECO:0000313" key="2">
    <source>
        <dbReference type="EMBL" id="EMD95215.1"/>
    </source>
</evidence>
<evidence type="ECO:0000313" key="3">
    <source>
        <dbReference type="Proteomes" id="UP000016936"/>
    </source>
</evidence>
<name>M2TCF4_COCH5</name>
<feature type="region of interest" description="Disordered" evidence="1">
    <location>
        <begin position="1"/>
        <end position="23"/>
    </location>
</feature>
<dbReference type="HOGENOM" id="CLU_2637892_0_0_1"/>
<reference evidence="3" key="2">
    <citation type="journal article" date="2013" name="PLoS Genet.">
        <title>Comparative genome structure, secondary metabolite, and effector coding capacity across Cochliobolus pathogens.</title>
        <authorList>
            <person name="Condon B.J."/>
            <person name="Leng Y."/>
            <person name="Wu D."/>
            <person name="Bushley K.E."/>
            <person name="Ohm R.A."/>
            <person name="Otillar R."/>
            <person name="Martin J."/>
            <person name="Schackwitz W."/>
            <person name="Grimwood J."/>
            <person name="MohdZainudin N."/>
            <person name="Xue C."/>
            <person name="Wang R."/>
            <person name="Manning V.A."/>
            <person name="Dhillon B."/>
            <person name="Tu Z.J."/>
            <person name="Steffenson B.J."/>
            <person name="Salamov A."/>
            <person name="Sun H."/>
            <person name="Lowry S."/>
            <person name="LaButti K."/>
            <person name="Han J."/>
            <person name="Copeland A."/>
            <person name="Lindquist E."/>
            <person name="Barry K."/>
            <person name="Schmutz J."/>
            <person name="Baker S.E."/>
            <person name="Ciuffetti L.M."/>
            <person name="Grigoriev I.V."/>
            <person name="Zhong S."/>
            <person name="Turgeon B.G."/>
        </authorList>
    </citation>
    <scope>NUCLEOTIDE SEQUENCE [LARGE SCALE GENOMIC DNA]</scope>
    <source>
        <strain evidence="3">C5 / ATCC 48332 / race O</strain>
    </source>
</reference>
<dbReference type="EMBL" id="KB445571">
    <property type="protein sequence ID" value="EMD95215.1"/>
    <property type="molecule type" value="Genomic_DNA"/>
</dbReference>